<feature type="signal peptide" evidence="1">
    <location>
        <begin position="1"/>
        <end position="27"/>
    </location>
</feature>
<sequence length="99" mass="10487">MTCYLVVEISAVLYLSILLLRGLHCCCDPPSASSSGRGRLTIFSGFGACVSGRRTLPWVAWGGWGGAAGRLLSQQLYTSHREQVAAAHRTGQGAATKYG</sequence>
<proteinExistence type="predicted"/>
<dbReference type="Proteomes" id="UP000324222">
    <property type="component" value="Unassembled WGS sequence"/>
</dbReference>
<keyword evidence="1" id="KW-0732">Signal</keyword>
<dbReference type="AlphaFoldDB" id="A0A5B7GNP7"/>
<accession>A0A5B7GNP7</accession>
<name>A0A5B7GNP7_PORTR</name>
<evidence type="ECO:0000313" key="3">
    <source>
        <dbReference type="Proteomes" id="UP000324222"/>
    </source>
</evidence>
<evidence type="ECO:0000256" key="1">
    <source>
        <dbReference type="SAM" id="SignalP"/>
    </source>
</evidence>
<reference evidence="2 3" key="1">
    <citation type="submission" date="2019-05" db="EMBL/GenBank/DDBJ databases">
        <title>Another draft genome of Portunus trituberculatus and its Hox gene families provides insights of decapod evolution.</title>
        <authorList>
            <person name="Jeong J.-H."/>
            <person name="Song I."/>
            <person name="Kim S."/>
            <person name="Choi T."/>
            <person name="Kim D."/>
            <person name="Ryu S."/>
            <person name="Kim W."/>
        </authorList>
    </citation>
    <scope>NUCLEOTIDE SEQUENCE [LARGE SCALE GENOMIC DNA]</scope>
    <source>
        <tissue evidence="2">Muscle</tissue>
    </source>
</reference>
<organism evidence="2 3">
    <name type="scientific">Portunus trituberculatus</name>
    <name type="common">Swimming crab</name>
    <name type="synonym">Neptunus trituberculatus</name>
    <dbReference type="NCBI Taxonomy" id="210409"/>
    <lineage>
        <taxon>Eukaryota</taxon>
        <taxon>Metazoa</taxon>
        <taxon>Ecdysozoa</taxon>
        <taxon>Arthropoda</taxon>
        <taxon>Crustacea</taxon>
        <taxon>Multicrustacea</taxon>
        <taxon>Malacostraca</taxon>
        <taxon>Eumalacostraca</taxon>
        <taxon>Eucarida</taxon>
        <taxon>Decapoda</taxon>
        <taxon>Pleocyemata</taxon>
        <taxon>Brachyura</taxon>
        <taxon>Eubrachyura</taxon>
        <taxon>Portunoidea</taxon>
        <taxon>Portunidae</taxon>
        <taxon>Portuninae</taxon>
        <taxon>Portunus</taxon>
    </lineage>
</organism>
<feature type="chain" id="PRO_5022967827" description="Secreted protein" evidence="1">
    <location>
        <begin position="28"/>
        <end position="99"/>
    </location>
</feature>
<evidence type="ECO:0008006" key="4">
    <source>
        <dbReference type="Google" id="ProtNLM"/>
    </source>
</evidence>
<gene>
    <name evidence="2" type="ORF">E2C01_053140</name>
</gene>
<protein>
    <recommendedName>
        <fullName evidence="4">Secreted protein</fullName>
    </recommendedName>
</protein>
<dbReference type="EMBL" id="VSRR010016278">
    <property type="protein sequence ID" value="MPC59125.1"/>
    <property type="molecule type" value="Genomic_DNA"/>
</dbReference>
<comment type="caution">
    <text evidence="2">The sequence shown here is derived from an EMBL/GenBank/DDBJ whole genome shotgun (WGS) entry which is preliminary data.</text>
</comment>
<evidence type="ECO:0000313" key="2">
    <source>
        <dbReference type="EMBL" id="MPC59125.1"/>
    </source>
</evidence>
<keyword evidence="3" id="KW-1185">Reference proteome</keyword>